<dbReference type="STRING" id="1465490.SAMN05444277_101296"/>
<keyword evidence="3" id="KW-1185">Reference proteome</keyword>
<protein>
    <submittedName>
        <fullName evidence="2">Probable protein-translocating porin PorT</fullName>
    </submittedName>
</protein>
<dbReference type="EMBL" id="FOXQ01000001">
    <property type="protein sequence ID" value="SFP58991.1"/>
    <property type="molecule type" value="Genomic_DNA"/>
</dbReference>
<feature type="domain" description="Outer membrane protein beta-barrel" evidence="1">
    <location>
        <begin position="62"/>
        <end position="210"/>
    </location>
</feature>
<dbReference type="AlphaFoldDB" id="A0A1I5RL63"/>
<name>A0A1I5RL63_9BACT</name>
<dbReference type="InterPro" id="IPR025665">
    <property type="entry name" value="Beta-barrel_OMP_2"/>
</dbReference>
<dbReference type="Pfam" id="PF13568">
    <property type="entry name" value="OMP_b-brl_2"/>
    <property type="match status" value="1"/>
</dbReference>
<gene>
    <name evidence="2" type="ORF">SAMN05444277_101296</name>
</gene>
<reference evidence="2 3" key="1">
    <citation type="submission" date="2016-10" db="EMBL/GenBank/DDBJ databases">
        <authorList>
            <person name="de Groot N.N."/>
        </authorList>
    </citation>
    <scope>NUCLEOTIDE SEQUENCE [LARGE SCALE GENOMIC DNA]</scope>
    <source>
        <strain evidence="2 3">DSM 28286</strain>
    </source>
</reference>
<sequence length="238" mass="26916">MLYLLRKQIVFVCLLLITISSKAQHELKRPDHDNLPYYFGLTFGYANMGLHTEKDPRFLQYDSVLSVDPGTSGGFSAGLLATLKLNNRFELRIAPQLAIGGARVFTYSVKYPNALEQTIAKKTLTSTLFTFPLQVKFNSDRIDNFRVYMIGGLTYDADLASNSNERNAEDLIKLKKNDYAIEAGVGFNFFLNFVTISPEIKIHNGLTNIHDRDPDLKYSNVLGRLSSRMIMFSINIEP</sequence>
<accession>A0A1I5RL63</accession>
<organism evidence="2 3">
    <name type="scientific">Parafilimonas terrae</name>
    <dbReference type="NCBI Taxonomy" id="1465490"/>
    <lineage>
        <taxon>Bacteria</taxon>
        <taxon>Pseudomonadati</taxon>
        <taxon>Bacteroidota</taxon>
        <taxon>Chitinophagia</taxon>
        <taxon>Chitinophagales</taxon>
        <taxon>Chitinophagaceae</taxon>
        <taxon>Parafilimonas</taxon>
    </lineage>
</organism>
<dbReference type="InterPro" id="IPR011250">
    <property type="entry name" value="OMP/PagP_B-barrel"/>
</dbReference>
<dbReference type="Proteomes" id="UP000199031">
    <property type="component" value="Unassembled WGS sequence"/>
</dbReference>
<evidence type="ECO:0000259" key="1">
    <source>
        <dbReference type="Pfam" id="PF13568"/>
    </source>
</evidence>
<evidence type="ECO:0000313" key="2">
    <source>
        <dbReference type="EMBL" id="SFP58991.1"/>
    </source>
</evidence>
<evidence type="ECO:0000313" key="3">
    <source>
        <dbReference type="Proteomes" id="UP000199031"/>
    </source>
</evidence>
<proteinExistence type="predicted"/>
<dbReference type="OrthoDB" id="1467485at2"/>
<dbReference type="SUPFAM" id="SSF56925">
    <property type="entry name" value="OMPA-like"/>
    <property type="match status" value="1"/>
</dbReference>